<keyword evidence="2" id="KW-1185">Reference proteome</keyword>
<evidence type="ECO:0000313" key="1">
    <source>
        <dbReference type="EMBL" id="MBF8455746.1"/>
    </source>
</evidence>
<evidence type="ECO:0000313" key="2">
    <source>
        <dbReference type="Proteomes" id="UP000660070"/>
    </source>
</evidence>
<reference evidence="1 2" key="1">
    <citation type="submission" date="2020-11" db="EMBL/GenBank/DDBJ databases">
        <title>Kaistella gelatinilytica sp. nov., a flavobacterium isolated from Antarctic Soil.</title>
        <authorList>
            <person name="Li J."/>
        </authorList>
    </citation>
    <scope>NUCLEOTIDE SEQUENCE [LARGE SCALE GENOMIC DNA]</scope>
    <source>
        <strain evidence="1 2">G5-32</strain>
    </source>
</reference>
<name>A0ABS0F7U8_9FLAO</name>
<protein>
    <submittedName>
        <fullName evidence="1">Uncharacterized protein</fullName>
    </submittedName>
</protein>
<accession>A0ABS0F7U8</accession>
<comment type="caution">
    <text evidence="1">The sequence shown here is derived from an EMBL/GenBank/DDBJ whole genome shotgun (WGS) entry which is preliminary data.</text>
</comment>
<dbReference type="EMBL" id="JADPVI010000001">
    <property type="protein sequence ID" value="MBF8455746.1"/>
    <property type="molecule type" value="Genomic_DNA"/>
</dbReference>
<sequence>MNNATTSCETKVLQNGGKLYWQYNCNKIWLTLENKKKKIEIDQIDVSDFGLTYRLGFHFIKEYKNSLLFRTGCGANGPCSYILIDKNSGKKLKEFNQLICIDTDIKTENAHPYSFPFVVYLSPETDHLIIYFIDIQKIIKVPFREKLVYAIPENQFTKMEVRNNTLIITYDTSTDILKSLKIDLKDQY</sequence>
<organism evidence="1 2">
    <name type="scientific">Kaistella gelatinilytica</name>
    <dbReference type="NCBI Taxonomy" id="2787636"/>
    <lineage>
        <taxon>Bacteria</taxon>
        <taxon>Pseudomonadati</taxon>
        <taxon>Bacteroidota</taxon>
        <taxon>Flavobacteriia</taxon>
        <taxon>Flavobacteriales</taxon>
        <taxon>Weeksellaceae</taxon>
        <taxon>Chryseobacterium group</taxon>
        <taxon>Kaistella</taxon>
    </lineage>
</organism>
<dbReference type="RefSeq" id="WP_196078313.1">
    <property type="nucleotide sequence ID" value="NZ_JADPVI010000001.1"/>
</dbReference>
<dbReference type="Proteomes" id="UP000660070">
    <property type="component" value="Unassembled WGS sequence"/>
</dbReference>
<gene>
    <name evidence="1" type="ORF">IV494_01010</name>
</gene>
<proteinExistence type="predicted"/>